<dbReference type="Proteomes" id="UP001303373">
    <property type="component" value="Chromosome 5"/>
</dbReference>
<protein>
    <recommendedName>
        <fullName evidence="4">MADS-box domain-containing protein</fullName>
    </recommendedName>
</protein>
<dbReference type="AlphaFoldDB" id="A0AAQ3MAC1"/>
<evidence type="ECO:0000313" key="3">
    <source>
        <dbReference type="Proteomes" id="UP001303373"/>
    </source>
</evidence>
<evidence type="ECO:0000313" key="2">
    <source>
        <dbReference type="EMBL" id="WPH01232.1"/>
    </source>
</evidence>
<organism evidence="2 3">
    <name type="scientific">Acrodontium crateriforme</name>
    <dbReference type="NCBI Taxonomy" id="150365"/>
    <lineage>
        <taxon>Eukaryota</taxon>
        <taxon>Fungi</taxon>
        <taxon>Dikarya</taxon>
        <taxon>Ascomycota</taxon>
        <taxon>Pezizomycotina</taxon>
        <taxon>Dothideomycetes</taxon>
        <taxon>Dothideomycetidae</taxon>
        <taxon>Mycosphaerellales</taxon>
        <taxon>Teratosphaeriaceae</taxon>
        <taxon>Acrodontium</taxon>
    </lineage>
</organism>
<evidence type="ECO:0008006" key="4">
    <source>
        <dbReference type="Google" id="ProtNLM"/>
    </source>
</evidence>
<sequence length="204" mass="23629">MINRKPIETPIDRAWAKNEKKNNNRRTDTVFRKAHALYGRFQSDCRIFVYVETMGTKRAYLSHDDDDFPFDMGEFRRTSKNIEGPEHHFTLHEARREEGYVDSDAEDMESRTFSRPISRSPPMGSLHGKQRYATPPTSVEPDSPRKRSVLPVKFGNDDPVEFNWRPNDGTIHIPFPAKTRSAACSEGSPSTQLEKRKRNFIQVD</sequence>
<keyword evidence="3" id="KW-1185">Reference proteome</keyword>
<gene>
    <name evidence="2" type="ORF">R9X50_00406900</name>
</gene>
<accession>A0AAQ3MAC1</accession>
<feature type="compositionally biased region" description="Basic residues" evidence="1">
    <location>
        <begin position="195"/>
        <end position="204"/>
    </location>
</feature>
<evidence type="ECO:0000256" key="1">
    <source>
        <dbReference type="SAM" id="MobiDB-lite"/>
    </source>
</evidence>
<proteinExistence type="predicted"/>
<dbReference type="EMBL" id="CP138584">
    <property type="protein sequence ID" value="WPH01232.1"/>
    <property type="molecule type" value="Genomic_DNA"/>
</dbReference>
<name>A0AAQ3MAC1_9PEZI</name>
<feature type="region of interest" description="Disordered" evidence="1">
    <location>
        <begin position="103"/>
        <end position="152"/>
    </location>
</feature>
<feature type="region of interest" description="Disordered" evidence="1">
    <location>
        <begin position="180"/>
        <end position="204"/>
    </location>
</feature>
<reference evidence="2 3" key="1">
    <citation type="submission" date="2023-11" db="EMBL/GenBank/DDBJ databases">
        <title>An acidophilic fungus is an integral part of prey digestion in a carnivorous sundew plant.</title>
        <authorList>
            <person name="Tsai I.J."/>
        </authorList>
    </citation>
    <scope>NUCLEOTIDE SEQUENCE [LARGE SCALE GENOMIC DNA]</scope>
    <source>
        <strain evidence="2">169a</strain>
    </source>
</reference>